<dbReference type="Proteomes" id="UP000297245">
    <property type="component" value="Unassembled WGS sequence"/>
</dbReference>
<gene>
    <name evidence="2" type="ORF">K435DRAFT_860026</name>
</gene>
<evidence type="ECO:0000313" key="3">
    <source>
        <dbReference type="Proteomes" id="UP000297245"/>
    </source>
</evidence>
<reference evidence="2 3" key="1">
    <citation type="journal article" date="2019" name="Nat. Ecol. Evol.">
        <title>Megaphylogeny resolves global patterns of mushroom evolution.</title>
        <authorList>
            <person name="Varga T."/>
            <person name="Krizsan K."/>
            <person name="Foldi C."/>
            <person name="Dima B."/>
            <person name="Sanchez-Garcia M."/>
            <person name="Sanchez-Ramirez S."/>
            <person name="Szollosi G.J."/>
            <person name="Szarkandi J.G."/>
            <person name="Papp V."/>
            <person name="Albert L."/>
            <person name="Andreopoulos W."/>
            <person name="Angelini C."/>
            <person name="Antonin V."/>
            <person name="Barry K.W."/>
            <person name="Bougher N.L."/>
            <person name="Buchanan P."/>
            <person name="Buyck B."/>
            <person name="Bense V."/>
            <person name="Catcheside P."/>
            <person name="Chovatia M."/>
            <person name="Cooper J."/>
            <person name="Damon W."/>
            <person name="Desjardin D."/>
            <person name="Finy P."/>
            <person name="Geml J."/>
            <person name="Haridas S."/>
            <person name="Hughes K."/>
            <person name="Justo A."/>
            <person name="Karasinski D."/>
            <person name="Kautmanova I."/>
            <person name="Kiss B."/>
            <person name="Kocsube S."/>
            <person name="Kotiranta H."/>
            <person name="LaButti K.M."/>
            <person name="Lechner B.E."/>
            <person name="Liimatainen K."/>
            <person name="Lipzen A."/>
            <person name="Lukacs Z."/>
            <person name="Mihaltcheva S."/>
            <person name="Morgado L.N."/>
            <person name="Niskanen T."/>
            <person name="Noordeloos M.E."/>
            <person name="Ohm R.A."/>
            <person name="Ortiz-Santana B."/>
            <person name="Ovrebo C."/>
            <person name="Racz N."/>
            <person name="Riley R."/>
            <person name="Savchenko A."/>
            <person name="Shiryaev A."/>
            <person name="Soop K."/>
            <person name="Spirin V."/>
            <person name="Szebenyi C."/>
            <person name="Tomsovsky M."/>
            <person name="Tulloss R.E."/>
            <person name="Uehling J."/>
            <person name="Grigoriev I.V."/>
            <person name="Vagvolgyi C."/>
            <person name="Papp T."/>
            <person name="Martin F.M."/>
            <person name="Miettinen O."/>
            <person name="Hibbett D.S."/>
            <person name="Nagy L.G."/>
        </authorList>
    </citation>
    <scope>NUCLEOTIDE SEQUENCE [LARGE SCALE GENOMIC DNA]</scope>
    <source>
        <strain evidence="2 3">CBS 962.96</strain>
    </source>
</reference>
<dbReference type="EMBL" id="ML179212">
    <property type="protein sequence ID" value="THU94946.1"/>
    <property type="molecule type" value="Genomic_DNA"/>
</dbReference>
<name>A0A4S8LZ00_DENBC</name>
<feature type="region of interest" description="Disordered" evidence="1">
    <location>
        <begin position="88"/>
        <end position="129"/>
    </location>
</feature>
<dbReference type="AlphaFoldDB" id="A0A4S8LZ00"/>
<keyword evidence="3" id="KW-1185">Reference proteome</keyword>
<evidence type="ECO:0000256" key="1">
    <source>
        <dbReference type="SAM" id="MobiDB-lite"/>
    </source>
</evidence>
<sequence>MVQYGNILAAWDDHLVKLDAQMAIFKAKLDEESVGFLEDLAHTKVDANQWTEETKAQDECRKFGPFDNATEHGGLGRIERDTRIIIEDTDPNLVDRTSDGPSASVDEPELLLPPSTPNFPGLVEIDTSP</sequence>
<organism evidence="2 3">
    <name type="scientific">Dendrothele bispora (strain CBS 962.96)</name>
    <dbReference type="NCBI Taxonomy" id="1314807"/>
    <lineage>
        <taxon>Eukaryota</taxon>
        <taxon>Fungi</taxon>
        <taxon>Dikarya</taxon>
        <taxon>Basidiomycota</taxon>
        <taxon>Agaricomycotina</taxon>
        <taxon>Agaricomycetes</taxon>
        <taxon>Agaricomycetidae</taxon>
        <taxon>Agaricales</taxon>
        <taxon>Agaricales incertae sedis</taxon>
        <taxon>Dendrothele</taxon>
    </lineage>
</organism>
<accession>A0A4S8LZ00</accession>
<protein>
    <submittedName>
        <fullName evidence="2">Uncharacterized protein</fullName>
    </submittedName>
</protein>
<proteinExistence type="predicted"/>
<evidence type="ECO:0000313" key="2">
    <source>
        <dbReference type="EMBL" id="THU94946.1"/>
    </source>
</evidence>